<proteinExistence type="predicted"/>
<dbReference type="Proteomes" id="UP001428290">
    <property type="component" value="Unassembled WGS sequence"/>
</dbReference>
<dbReference type="EMBL" id="BAABRU010000002">
    <property type="protein sequence ID" value="GAA5526711.1"/>
    <property type="molecule type" value="Genomic_DNA"/>
</dbReference>
<protein>
    <submittedName>
        <fullName evidence="2">2-succinyl-6-hydroxy-2, 4-cyclohexadiene-1-carboxylate synthase</fullName>
    </submittedName>
</protein>
<dbReference type="InterPro" id="IPR000639">
    <property type="entry name" value="Epox_hydrolase-like"/>
</dbReference>
<gene>
    <name evidence="2" type="primary">menH_1</name>
    <name evidence="2" type="ORF">Hgul01_00488</name>
</gene>
<dbReference type="PRINTS" id="PR00111">
    <property type="entry name" value="ABHYDROLASE"/>
</dbReference>
<evidence type="ECO:0000313" key="2">
    <source>
        <dbReference type="EMBL" id="GAA5526711.1"/>
    </source>
</evidence>
<dbReference type="Gene3D" id="3.40.50.1820">
    <property type="entry name" value="alpha/beta hydrolase"/>
    <property type="match status" value="1"/>
</dbReference>
<accession>A0ABP9WU30</accession>
<dbReference type="RefSeq" id="WP_345720352.1">
    <property type="nucleotide sequence ID" value="NZ_BAABRU010000002.1"/>
</dbReference>
<dbReference type="SUPFAM" id="SSF53474">
    <property type="entry name" value="alpha/beta-Hydrolases"/>
    <property type="match status" value="1"/>
</dbReference>
<feature type="domain" description="AB hydrolase-1" evidence="1">
    <location>
        <begin position="34"/>
        <end position="273"/>
    </location>
</feature>
<name>A0ABP9WU30_9CHLR</name>
<dbReference type="InterPro" id="IPR000073">
    <property type="entry name" value="AB_hydrolase_1"/>
</dbReference>
<sequence>MLNPPLLAGLTARVVQTPRLAMHVIERGDSSKQPIVLVHGNVSAARFWEELMLALPNDYYVIAPDMRSYGRSERLPLDATRGVRDFSDDLDSLLQTLNLRQPHLVGWSLGGNVVLQYALDYTANVRSLTLVAPGSPYGYGGTQGLDGQPNSPDYAGSGGGTANAAFVEALKNADRGDGPVSPRTIMNNFYFKPPFRSSREDLFVDEMLQTYCSPQNYPGDLVASANWPMVAPGTGGVNNALSPKYLNQSSFASIQPQPPVLWIRGDADQIVSDASMFDLCMLGQLGFVPGWPGAETHPAQPMVGQMRAVLENYAAHGGQYQETVLANCGHSPQIEQPSLFNTALLDFLTQV</sequence>
<reference evidence="2 3" key="1">
    <citation type="submission" date="2024-02" db="EMBL/GenBank/DDBJ databases">
        <title>Herpetosiphon gulosus NBRC 112829.</title>
        <authorList>
            <person name="Ichikawa N."/>
            <person name="Katano-Makiyama Y."/>
            <person name="Hidaka K."/>
        </authorList>
    </citation>
    <scope>NUCLEOTIDE SEQUENCE [LARGE SCALE GENOMIC DNA]</scope>
    <source>
        <strain evidence="2 3">NBRC 112829</strain>
    </source>
</reference>
<dbReference type="Pfam" id="PF00561">
    <property type="entry name" value="Abhydrolase_1"/>
    <property type="match status" value="1"/>
</dbReference>
<comment type="caution">
    <text evidence="2">The sequence shown here is derived from an EMBL/GenBank/DDBJ whole genome shotgun (WGS) entry which is preliminary data.</text>
</comment>
<evidence type="ECO:0000313" key="3">
    <source>
        <dbReference type="Proteomes" id="UP001428290"/>
    </source>
</evidence>
<dbReference type="PRINTS" id="PR00412">
    <property type="entry name" value="EPOXHYDRLASE"/>
</dbReference>
<dbReference type="InterPro" id="IPR050266">
    <property type="entry name" value="AB_hydrolase_sf"/>
</dbReference>
<keyword evidence="3" id="KW-1185">Reference proteome</keyword>
<dbReference type="PANTHER" id="PTHR43798">
    <property type="entry name" value="MONOACYLGLYCEROL LIPASE"/>
    <property type="match status" value="1"/>
</dbReference>
<evidence type="ECO:0000259" key="1">
    <source>
        <dbReference type="Pfam" id="PF00561"/>
    </source>
</evidence>
<dbReference type="PANTHER" id="PTHR43798:SF33">
    <property type="entry name" value="HYDROLASE, PUTATIVE (AFU_ORTHOLOGUE AFUA_2G14860)-RELATED"/>
    <property type="match status" value="1"/>
</dbReference>
<dbReference type="InterPro" id="IPR029058">
    <property type="entry name" value="AB_hydrolase_fold"/>
</dbReference>
<organism evidence="2 3">
    <name type="scientific">Herpetosiphon gulosus</name>
    <dbReference type="NCBI Taxonomy" id="1973496"/>
    <lineage>
        <taxon>Bacteria</taxon>
        <taxon>Bacillati</taxon>
        <taxon>Chloroflexota</taxon>
        <taxon>Chloroflexia</taxon>
        <taxon>Herpetosiphonales</taxon>
        <taxon>Herpetosiphonaceae</taxon>
        <taxon>Herpetosiphon</taxon>
    </lineage>
</organism>